<reference evidence="5 6" key="1">
    <citation type="journal article" date="2014" name="Genome Biol. Evol.">
        <title>The secreted proteins of Achlya hypogyna and Thraustotheca clavata identify the ancestral oomycete secretome and reveal gene acquisitions by horizontal gene transfer.</title>
        <authorList>
            <person name="Misner I."/>
            <person name="Blouin N."/>
            <person name="Leonard G."/>
            <person name="Richards T.A."/>
            <person name="Lane C.E."/>
        </authorList>
    </citation>
    <scope>NUCLEOTIDE SEQUENCE [LARGE SCALE GENOMIC DNA]</scope>
    <source>
        <strain evidence="5 6">ATCC 34112</strain>
    </source>
</reference>
<organism evidence="5 6">
    <name type="scientific">Thraustotheca clavata</name>
    <dbReference type="NCBI Taxonomy" id="74557"/>
    <lineage>
        <taxon>Eukaryota</taxon>
        <taxon>Sar</taxon>
        <taxon>Stramenopiles</taxon>
        <taxon>Oomycota</taxon>
        <taxon>Saprolegniomycetes</taxon>
        <taxon>Saprolegniales</taxon>
        <taxon>Achlyaceae</taxon>
        <taxon>Thraustotheca</taxon>
    </lineage>
</organism>
<dbReference type="InterPro" id="IPR003719">
    <property type="entry name" value="Phenazine_PhzF-like"/>
</dbReference>
<dbReference type="PROSITE" id="PS51186">
    <property type="entry name" value="GNAT"/>
    <property type="match status" value="1"/>
</dbReference>
<evidence type="ECO:0000256" key="3">
    <source>
        <dbReference type="SAM" id="SignalP"/>
    </source>
</evidence>
<dbReference type="OrthoDB" id="75169at2759"/>
<dbReference type="NCBIfam" id="TIGR00654">
    <property type="entry name" value="PhzF_family"/>
    <property type="match status" value="1"/>
</dbReference>
<dbReference type="Proteomes" id="UP000243217">
    <property type="component" value="Unassembled WGS sequence"/>
</dbReference>
<keyword evidence="6" id="KW-1185">Reference proteome</keyword>
<evidence type="ECO:0000256" key="2">
    <source>
        <dbReference type="ARBA" id="ARBA00023235"/>
    </source>
</evidence>
<protein>
    <recommendedName>
        <fullName evidence="4">N-acetyltransferase domain-containing protein</fullName>
    </recommendedName>
</protein>
<dbReference type="Gene3D" id="3.10.310.10">
    <property type="entry name" value="Diaminopimelate Epimerase, Chain A, domain 1"/>
    <property type="match status" value="2"/>
</dbReference>
<evidence type="ECO:0000313" key="6">
    <source>
        <dbReference type="Proteomes" id="UP000243217"/>
    </source>
</evidence>
<dbReference type="InterPro" id="IPR016181">
    <property type="entry name" value="Acyl_CoA_acyltransferase"/>
</dbReference>
<keyword evidence="3" id="KW-0732">Signal</keyword>
<comment type="similarity">
    <text evidence="1">Belongs to the PhzF family.</text>
</comment>
<dbReference type="InterPro" id="IPR000182">
    <property type="entry name" value="GNAT_dom"/>
</dbReference>
<dbReference type="Gene3D" id="3.40.630.30">
    <property type="match status" value="1"/>
</dbReference>
<dbReference type="EMBL" id="JNBS01004837">
    <property type="protein sequence ID" value="OQR82109.1"/>
    <property type="molecule type" value="Genomic_DNA"/>
</dbReference>
<dbReference type="CDD" id="cd04301">
    <property type="entry name" value="NAT_SF"/>
    <property type="match status" value="1"/>
</dbReference>
<sequence length="469" mass="51477">MTYPIRCHFPICSMVATTFRLITLAEAAAAHAIEVASYPEDEAASLEQIQSRIQQANDYFLGAYDDKNQLLGFVNGTLTAKRDLEEDTMSCHDPNGKFLCIHSVVVSQAYRKQGIAKKLLKAYVARVVDKGVVSAILLIAKPYLVHFYISCGFTVTRLSPVVHGKDAWMELVLDCAEARQLNVVVVDAFASRPFEGNPAAVVVMSVGAFNAPGVEKWMQSVAIERNLSETAFVAPLSEDHIGGNEYRLRWFTPGCEIELCGHATLATAHTLYEDGHCEKYAPIHFHTLSGVLTTRYVLLDDNKTSAIEMDFPKVDKKDHDEAWLTSSKAALVKALDITPADIIAVEHYGPSYICHVTPSAYEAIHPNFSLISTLACQSVIVTCQAAADSKYDFVSRFFGPNVGVNEDPVTGSAHCALVPYWHHYLPSSPVNFTARQTSARGGDLRLRLDGSRVFLTGTAVVTLRGKMLD</sequence>
<dbReference type="Pfam" id="PF02567">
    <property type="entry name" value="PhzC-PhzF"/>
    <property type="match status" value="1"/>
</dbReference>
<feature type="signal peptide" evidence="3">
    <location>
        <begin position="1"/>
        <end position="32"/>
    </location>
</feature>
<dbReference type="GO" id="GO:0016747">
    <property type="term" value="F:acyltransferase activity, transferring groups other than amino-acyl groups"/>
    <property type="evidence" value="ECO:0007669"/>
    <property type="project" value="InterPro"/>
</dbReference>
<evidence type="ECO:0000259" key="4">
    <source>
        <dbReference type="PROSITE" id="PS51186"/>
    </source>
</evidence>
<feature type="chain" id="PRO_5012912822" description="N-acetyltransferase domain-containing protein" evidence="3">
    <location>
        <begin position="33"/>
        <end position="469"/>
    </location>
</feature>
<dbReference type="Pfam" id="PF13673">
    <property type="entry name" value="Acetyltransf_10"/>
    <property type="match status" value="1"/>
</dbReference>
<feature type="domain" description="N-acetyltransferase" evidence="4">
    <location>
        <begin position="17"/>
        <end position="174"/>
    </location>
</feature>
<evidence type="ECO:0000313" key="5">
    <source>
        <dbReference type="EMBL" id="OQR82109.1"/>
    </source>
</evidence>
<dbReference type="PANTHER" id="PTHR13774">
    <property type="entry name" value="PHENAZINE BIOSYNTHESIS PROTEIN"/>
    <property type="match status" value="1"/>
</dbReference>
<dbReference type="AlphaFoldDB" id="A0A1V9Y8V0"/>
<proteinExistence type="inferred from homology"/>
<comment type="caution">
    <text evidence="5">The sequence shown here is derived from an EMBL/GenBank/DDBJ whole genome shotgun (WGS) entry which is preliminary data.</text>
</comment>
<dbReference type="SUPFAM" id="SSF55729">
    <property type="entry name" value="Acyl-CoA N-acyltransferases (Nat)"/>
    <property type="match status" value="1"/>
</dbReference>
<dbReference type="GO" id="GO:0016853">
    <property type="term" value="F:isomerase activity"/>
    <property type="evidence" value="ECO:0007669"/>
    <property type="project" value="UniProtKB-KW"/>
</dbReference>
<evidence type="ECO:0000256" key="1">
    <source>
        <dbReference type="ARBA" id="ARBA00008270"/>
    </source>
</evidence>
<gene>
    <name evidence="5" type="ORF">THRCLA_11131</name>
</gene>
<dbReference type="PANTHER" id="PTHR13774:SF17">
    <property type="entry name" value="PHENAZINE BIOSYNTHESIS-LIKE DOMAIN-CONTAINING PROTEIN"/>
    <property type="match status" value="1"/>
</dbReference>
<accession>A0A1V9Y8V0</accession>
<dbReference type="SUPFAM" id="SSF54506">
    <property type="entry name" value="Diaminopimelate epimerase-like"/>
    <property type="match status" value="1"/>
</dbReference>
<keyword evidence="2" id="KW-0413">Isomerase</keyword>
<dbReference type="STRING" id="74557.A0A1V9Y8V0"/>
<name>A0A1V9Y8V0_9STRA</name>
<dbReference type="GO" id="GO:0005737">
    <property type="term" value="C:cytoplasm"/>
    <property type="evidence" value="ECO:0007669"/>
    <property type="project" value="TreeGrafter"/>
</dbReference>